<name>A0A2P4QBE6_RHIID</name>
<sequence length="69" mass="7549">MAQQFFRDDDHFSGLALIDLLGKLGSEISIILFTSLLSNFTRFSSPSKFFSNTLVSSSGSLGKILDEEA</sequence>
<proteinExistence type="predicted"/>
<accession>A0A2P4QBE6</accession>
<keyword evidence="1" id="KW-0472">Membrane</keyword>
<evidence type="ECO:0000313" key="2">
    <source>
        <dbReference type="EMBL" id="POG74961.1"/>
    </source>
</evidence>
<gene>
    <name evidence="2" type="ORF">GLOIN_2v1571486</name>
</gene>
<comment type="caution">
    <text evidence="2">The sequence shown here is derived from an EMBL/GenBank/DDBJ whole genome shotgun (WGS) entry which is preliminary data.</text>
</comment>
<keyword evidence="1" id="KW-0812">Transmembrane</keyword>
<evidence type="ECO:0000313" key="3">
    <source>
        <dbReference type="Proteomes" id="UP000018888"/>
    </source>
</evidence>
<evidence type="ECO:0000256" key="1">
    <source>
        <dbReference type="SAM" id="Phobius"/>
    </source>
</evidence>
<dbReference type="AlphaFoldDB" id="A0A2P4QBE6"/>
<reference evidence="2 3" key="2">
    <citation type="journal article" date="2018" name="New Phytol.">
        <title>High intraspecific genome diversity in the model arbuscular mycorrhizal symbiont Rhizophagus irregularis.</title>
        <authorList>
            <person name="Chen E.C.H."/>
            <person name="Morin E."/>
            <person name="Beaudet D."/>
            <person name="Noel J."/>
            <person name="Yildirir G."/>
            <person name="Ndikumana S."/>
            <person name="Charron P."/>
            <person name="St-Onge C."/>
            <person name="Giorgi J."/>
            <person name="Kruger M."/>
            <person name="Marton T."/>
            <person name="Ropars J."/>
            <person name="Grigoriev I.V."/>
            <person name="Hainaut M."/>
            <person name="Henrissat B."/>
            <person name="Roux C."/>
            <person name="Martin F."/>
            <person name="Corradi N."/>
        </authorList>
    </citation>
    <scope>NUCLEOTIDE SEQUENCE [LARGE SCALE GENOMIC DNA]</scope>
    <source>
        <strain evidence="2 3">DAOM 197198</strain>
    </source>
</reference>
<organism evidence="2 3">
    <name type="scientific">Rhizophagus irregularis (strain DAOM 181602 / DAOM 197198 / MUCL 43194)</name>
    <name type="common">Arbuscular mycorrhizal fungus</name>
    <name type="synonym">Glomus intraradices</name>
    <dbReference type="NCBI Taxonomy" id="747089"/>
    <lineage>
        <taxon>Eukaryota</taxon>
        <taxon>Fungi</taxon>
        <taxon>Fungi incertae sedis</taxon>
        <taxon>Mucoromycota</taxon>
        <taxon>Glomeromycotina</taxon>
        <taxon>Glomeromycetes</taxon>
        <taxon>Glomerales</taxon>
        <taxon>Glomeraceae</taxon>
        <taxon>Rhizophagus</taxon>
    </lineage>
</organism>
<reference evidence="2 3" key="1">
    <citation type="journal article" date="2013" name="Proc. Natl. Acad. Sci. U.S.A.">
        <title>Genome of an arbuscular mycorrhizal fungus provides insight into the oldest plant symbiosis.</title>
        <authorList>
            <person name="Tisserant E."/>
            <person name="Malbreil M."/>
            <person name="Kuo A."/>
            <person name="Kohler A."/>
            <person name="Symeonidi A."/>
            <person name="Balestrini R."/>
            <person name="Charron P."/>
            <person name="Duensing N."/>
            <person name="Frei Dit Frey N."/>
            <person name="Gianinazzi-Pearson V."/>
            <person name="Gilbert L.B."/>
            <person name="Handa Y."/>
            <person name="Herr J.R."/>
            <person name="Hijri M."/>
            <person name="Koul R."/>
            <person name="Kawaguchi M."/>
            <person name="Krajinski F."/>
            <person name="Lammers P.J."/>
            <person name="Masclaux F.G."/>
            <person name="Murat C."/>
            <person name="Morin E."/>
            <person name="Ndikumana S."/>
            <person name="Pagni M."/>
            <person name="Petitpierre D."/>
            <person name="Requena N."/>
            <person name="Rosikiewicz P."/>
            <person name="Riley R."/>
            <person name="Saito K."/>
            <person name="San Clemente H."/>
            <person name="Shapiro H."/>
            <person name="van Tuinen D."/>
            <person name="Becard G."/>
            <person name="Bonfante P."/>
            <person name="Paszkowski U."/>
            <person name="Shachar-Hill Y.Y."/>
            <person name="Tuskan G.A."/>
            <person name="Young P.W."/>
            <person name="Sanders I.R."/>
            <person name="Henrissat B."/>
            <person name="Rensing S.A."/>
            <person name="Grigoriev I.V."/>
            <person name="Corradi N."/>
            <person name="Roux C."/>
            <person name="Martin F."/>
        </authorList>
    </citation>
    <scope>NUCLEOTIDE SEQUENCE [LARGE SCALE GENOMIC DNA]</scope>
    <source>
        <strain evidence="2 3">DAOM 197198</strain>
    </source>
</reference>
<dbReference type="Proteomes" id="UP000018888">
    <property type="component" value="Unassembled WGS sequence"/>
</dbReference>
<keyword evidence="3" id="KW-1185">Reference proteome</keyword>
<feature type="transmembrane region" description="Helical" evidence="1">
    <location>
        <begin position="20"/>
        <end position="40"/>
    </location>
</feature>
<keyword evidence="1" id="KW-1133">Transmembrane helix</keyword>
<protein>
    <submittedName>
        <fullName evidence="2">Uncharacterized protein</fullName>
    </submittedName>
</protein>
<dbReference type="EMBL" id="AUPC02000066">
    <property type="protein sequence ID" value="POG74961.1"/>
    <property type="molecule type" value="Genomic_DNA"/>
</dbReference>